<dbReference type="GO" id="GO:0003723">
    <property type="term" value="F:RNA binding"/>
    <property type="evidence" value="ECO:0007669"/>
    <property type="project" value="InterPro"/>
</dbReference>
<accession>A0A938YMZ2</accession>
<dbReference type="Proteomes" id="UP000663801">
    <property type="component" value="Unassembled WGS sequence"/>
</dbReference>
<protein>
    <recommendedName>
        <fullName evidence="1">ANTAR domain-containing protein</fullName>
    </recommendedName>
</protein>
<sequence>MDVVDAFRAAADSAIDRHPQWGDPALLATRLSWAIAAVLHSDGAGLSLSSGDGLRVPLGSSSEPAALAERLQFTTGEGPCLEAETTADPIMATEAVMTHTWPIFAGRLLIETPFRSIFSAPVAGVGTMDVYFTGPAGCLTVPVGDAVLVAEQVSAALSDPRHVRTIENEVTTGDAGGRHLVNIAMGMLTQARSISFPDALAALRAHAFAADLTLEQLADAVVAGTVPVGDLLP</sequence>
<dbReference type="SUPFAM" id="SSF55781">
    <property type="entry name" value="GAF domain-like"/>
    <property type="match status" value="1"/>
</dbReference>
<proteinExistence type="predicted"/>
<dbReference type="RefSeq" id="WP_205257799.1">
    <property type="nucleotide sequence ID" value="NZ_BAAAPV010000005.1"/>
</dbReference>
<dbReference type="EMBL" id="JAERWL010000012">
    <property type="protein sequence ID" value="MBM9477678.1"/>
    <property type="molecule type" value="Genomic_DNA"/>
</dbReference>
<dbReference type="InterPro" id="IPR005561">
    <property type="entry name" value="ANTAR"/>
</dbReference>
<reference evidence="2" key="1">
    <citation type="submission" date="2021-01" db="EMBL/GenBank/DDBJ databases">
        <title>KCTC 19127 draft genome.</title>
        <authorList>
            <person name="An D."/>
        </authorList>
    </citation>
    <scope>NUCLEOTIDE SEQUENCE</scope>
    <source>
        <strain evidence="2">KCTC 19127</strain>
    </source>
</reference>
<evidence type="ECO:0000313" key="3">
    <source>
        <dbReference type="Proteomes" id="UP000663801"/>
    </source>
</evidence>
<evidence type="ECO:0000259" key="1">
    <source>
        <dbReference type="SMART" id="SM01012"/>
    </source>
</evidence>
<gene>
    <name evidence="2" type="ORF">JL107_14600</name>
</gene>
<dbReference type="AlphaFoldDB" id="A0A938YMZ2"/>
<organism evidence="2 3">
    <name type="scientific">Nakamurella flavida</name>
    <dbReference type="NCBI Taxonomy" id="363630"/>
    <lineage>
        <taxon>Bacteria</taxon>
        <taxon>Bacillati</taxon>
        <taxon>Actinomycetota</taxon>
        <taxon>Actinomycetes</taxon>
        <taxon>Nakamurellales</taxon>
        <taxon>Nakamurellaceae</taxon>
        <taxon>Nakamurella</taxon>
    </lineage>
</organism>
<comment type="caution">
    <text evidence="2">The sequence shown here is derived from an EMBL/GenBank/DDBJ whole genome shotgun (WGS) entry which is preliminary data.</text>
</comment>
<keyword evidence="3" id="KW-1185">Reference proteome</keyword>
<evidence type="ECO:0000313" key="2">
    <source>
        <dbReference type="EMBL" id="MBM9477678.1"/>
    </source>
</evidence>
<feature type="domain" description="ANTAR" evidence="1">
    <location>
        <begin position="149"/>
        <end position="222"/>
    </location>
</feature>
<name>A0A938YMZ2_9ACTN</name>
<dbReference type="SMART" id="SM01012">
    <property type="entry name" value="ANTAR"/>
    <property type="match status" value="1"/>
</dbReference>